<keyword evidence="2" id="KW-1185">Reference proteome</keyword>
<proteinExistence type="predicted"/>
<name>A0ABQ8S2C5_PERAM</name>
<protein>
    <submittedName>
        <fullName evidence="1">Uncharacterized protein</fullName>
    </submittedName>
</protein>
<organism evidence="1 2">
    <name type="scientific">Periplaneta americana</name>
    <name type="common">American cockroach</name>
    <name type="synonym">Blatta americana</name>
    <dbReference type="NCBI Taxonomy" id="6978"/>
    <lineage>
        <taxon>Eukaryota</taxon>
        <taxon>Metazoa</taxon>
        <taxon>Ecdysozoa</taxon>
        <taxon>Arthropoda</taxon>
        <taxon>Hexapoda</taxon>
        <taxon>Insecta</taxon>
        <taxon>Pterygota</taxon>
        <taxon>Neoptera</taxon>
        <taxon>Polyneoptera</taxon>
        <taxon>Dictyoptera</taxon>
        <taxon>Blattodea</taxon>
        <taxon>Blattoidea</taxon>
        <taxon>Blattidae</taxon>
        <taxon>Blattinae</taxon>
        <taxon>Periplaneta</taxon>
    </lineage>
</organism>
<sequence>MKCFPLDQWEAHRHPFHQKSPSWDENACKAAMAYTFTGPLSRSSFSVGKRASEMGVREVGFCAIQR</sequence>
<accession>A0ABQ8S2C5</accession>
<dbReference type="EMBL" id="JAJSOF020000037">
    <property type="protein sequence ID" value="KAJ4428142.1"/>
    <property type="molecule type" value="Genomic_DNA"/>
</dbReference>
<evidence type="ECO:0000313" key="2">
    <source>
        <dbReference type="Proteomes" id="UP001148838"/>
    </source>
</evidence>
<comment type="caution">
    <text evidence="1">The sequence shown here is derived from an EMBL/GenBank/DDBJ whole genome shotgun (WGS) entry which is preliminary data.</text>
</comment>
<reference evidence="1 2" key="1">
    <citation type="journal article" date="2022" name="Allergy">
        <title>Genome assembly and annotation of Periplaneta americana reveal a comprehensive cockroach allergen profile.</title>
        <authorList>
            <person name="Wang L."/>
            <person name="Xiong Q."/>
            <person name="Saelim N."/>
            <person name="Wang L."/>
            <person name="Nong W."/>
            <person name="Wan A.T."/>
            <person name="Shi M."/>
            <person name="Liu X."/>
            <person name="Cao Q."/>
            <person name="Hui J.H.L."/>
            <person name="Sookrung N."/>
            <person name="Leung T.F."/>
            <person name="Tungtrongchitr A."/>
            <person name="Tsui S.K.W."/>
        </authorList>
    </citation>
    <scope>NUCLEOTIDE SEQUENCE [LARGE SCALE GENOMIC DNA]</scope>
    <source>
        <strain evidence="1">PWHHKU_190912</strain>
    </source>
</reference>
<gene>
    <name evidence="1" type="ORF">ANN_24156</name>
</gene>
<dbReference type="Proteomes" id="UP001148838">
    <property type="component" value="Unassembled WGS sequence"/>
</dbReference>
<evidence type="ECO:0000313" key="1">
    <source>
        <dbReference type="EMBL" id="KAJ4428142.1"/>
    </source>
</evidence>